<comment type="caution">
    <text evidence="3">The sequence shown here is derived from an EMBL/GenBank/DDBJ whole genome shotgun (WGS) entry which is preliminary data.</text>
</comment>
<evidence type="ECO:0000313" key="4">
    <source>
        <dbReference type="Proteomes" id="UP000091918"/>
    </source>
</evidence>
<organism evidence="3 4">
    <name type="scientific">Emergomyces africanus</name>
    <dbReference type="NCBI Taxonomy" id="1955775"/>
    <lineage>
        <taxon>Eukaryota</taxon>
        <taxon>Fungi</taxon>
        <taxon>Dikarya</taxon>
        <taxon>Ascomycota</taxon>
        <taxon>Pezizomycotina</taxon>
        <taxon>Eurotiomycetes</taxon>
        <taxon>Eurotiomycetidae</taxon>
        <taxon>Onygenales</taxon>
        <taxon>Ajellomycetaceae</taxon>
        <taxon>Emergomyces</taxon>
    </lineage>
</organism>
<accession>A0A1B7NVU4</accession>
<reference evidence="3 4" key="1">
    <citation type="submission" date="2015-07" db="EMBL/GenBank/DDBJ databases">
        <title>Emmonsia species relationships and genome sequence.</title>
        <authorList>
            <person name="Cuomo C.A."/>
            <person name="Schwartz I.S."/>
            <person name="Kenyon C."/>
            <person name="de Hoog G.S."/>
            <person name="Govender N.P."/>
            <person name="Botha A."/>
            <person name="Moreno L."/>
            <person name="de Vries M."/>
            <person name="Munoz J.F."/>
            <person name="Stielow J.B."/>
        </authorList>
    </citation>
    <scope>NUCLEOTIDE SEQUENCE [LARGE SCALE GENOMIC DNA]</scope>
    <source>
        <strain evidence="3 4">CBS 136260</strain>
    </source>
</reference>
<feature type="domain" description="F-box" evidence="2">
    <location>
        <begin position="177"/>
        <end position="228"/>
    </location>
</feature>
<name>A0A1B7NVU4_9EURO</name>
<dbReference type="Gene3D" id="3.10.490.10">
    <property type="entry name" value="Gamma-glutamyl cyclotransferase-like"/>
    <property type="match status" value="1"/>
</dbReference>
<dbReference type="SUPFAM" id="SSF81383">
    <property type="entry name" value="F-box domain"/>
    <property type="match status" value="1"/>
</dbReference>
<dbReference type="PROSITE" id="PS50181">
    <property type="entry name" value="FBOX"/>
    <property type="match status" value="1"/>
</dbReference>
<dbReference type="InterPro" id="IPR036047">
    <property type="entry name" value="F-box-like_dom_sf"/>
</dbReference>
<proteinExistence type="predicted"/>
<dbReference type="CDD" id="cd06661">
    <property type="entry name" value="GGCT_like"/>
    <property type="match status" value="1"/>
</dbReference>
<evidence type="ECO:0000259" key="2">
    <source>
        <dbReference type="PROSITE" id="PS50181"/>
    </source>
</evidence>
<dbReference type="OrthoDB" id="8864979at2759"/>
<dbReference type="AlphaFoldDB" id="A0A1B7NVU4"/>
<sequence>MSGEAKEEDSSVPSGPTYHAGEPSTSSLCYAPADWYSADWQNAGPKTGWYFFYGVLTNENKLATILGDEESLVLRPAKVLGYKLMLWGVHLVLTDGSSAAEVPGMAFRVESPLHARKLRGYMADVLKVESCRIHFDDENEDAKVIDGFAFIWDGTMSELRNIPANDGEPSLDRVSTSSSWDRLPVEIQISIFGRCRLQDVVNLRLASRAFSALIDTHEQAISREYLRIRRHGSLPSPIDESRTYTREPEDDVILLSDLFPPPTVEHSGKDTYSFRYLWSLRRRQEVCSKLANYLADSILERYLRSDRAHRAPFISKNHSQAFHEGGRAQLQFKLTPLMFYTLFFLETYARARSELQSDLYATYKAGRLPVAIQPIDRALMFHNLQAKIVHSPPFTNTATLVSTHHCIYLLVSYLRFKLSPEPPFYMPCDPWISMLLTSSGLGRIAEFFAAEKGGGNNQRSMRKEFMRNMQADWDASRNDERASKVYGSGEESMQPPGLQEIWFEAAKNEMRVRGVLPHLTEDLVLVWEGAKIISIGCPNCEGEDGWLA</sequence>
<keyword evidence="4" id="KW-1185">Reference proteome</keyword>
<dbReference type="InterPro" id="IPR013024">
    <property type="entry name" value="GGCT-like"/>
</dbReference>
<gene>
    <name evidence="3" type="ORF">ACJ72_04759</name>
</gene>
<evidence type="ECO:0000313" key="3">
    <source>
        <dbReference type="EMBL" id="OAX80900.1"/>
    </source>
</evidence>
<dbReference type="CDD" id="cd09917">
    <property type="entry name" value="F-box_SF"/>
    <property type="match status" value="1"/>
</dbReference>
<protein>
    <recommendedName>
        <fullName evidence="2">F-box domain-containing protein</fullName>
    </recommendedName>
</protein>
<dbReference type="InterPro" id="IPR001810">
    <property type="entry name" value="F-box_dom"/>
</dbReference>
<evidence type="ECO:0000256" key="1">
    <source>
        <dbReference type="SAM" id="MobiDB-lite"/>
    </source>
</evidence>
<dbReference type="Proteomes" id="UP000091918">
    <property type="component" value="Unassembled WGS sequence"/>
</dbReference>
<dbReference type="Pfam" id="PF00646">
    <property type="entry name" value="F-box"/>
    <property type="match status" value="1"/>
</dbReference>
<feature type="region of interest" description="Disordered" evidence="1">
    <location>
        <begin position="1"/>
        <end position="24"/>
    </location>
</feature>
<dbReference type="EMBL" id="LGUA01000592">
    <property type="protein sequence ID" value="OAX80900.1"/>
    <property type="molecule type" value="Genomic_DNA"/>
</dbReference>